<dbReference type="Proteomes" id="UP001302949">
    <property type="component" value="Unassembled WGS sequence"/>
</dbReference>
<organism evidence="1 2">
    <name type="scientific">Arcicella rigui</name>
    <dbReference type="NCBI Taxonomy" id="797020"/>
    <lineage>
        <taxon>Bacteria</taxon>
        <taxon>Pseudomonadati</taxon>
        <taxon>Bacteroidota</taxon>
        <taxon>Cytophagia</taxon>
        <taxon>Cytophagales</taxon>
        <taxon>Flectobacillaceae</taxon>
        <taxon>Arcicella</taxon>
    </lineage>
</organism>
<accession>A0ABU5QES5</accession>
<sequence length="67" mass="8019">MNPALTNVQVELLNTFAYQLPDDELGELKKVLTQFFAQRIRKRTDLIWQEKGYSEETMNNWLNEEEQ</sequence>
<protein>
    <submittedName>
        <fullName evidence="1">Uncharacterized protein</fullName>
    </submittedName>
</protein>
<evidence type="ECO:0000313" key="2">
    <source>
        <dbReference type="Proteomes" id="UP001302949"/>
    </source>
</evidence>
<keyword evidence="2" id="KW-1185">Reference proteome</keyword>
<reference evidence="1 2" key="1">
    <citation type="submission" date="2023-12" db="EMBL/GenBank/DDBJ databases">
        <title>Novel species of the genus Arcicella isolated from rivers.</title>
        <authorList>
            <person name="Lu H."/>
        </authorList>
    </citation>
    <scope>NUCLEOTIDE SEQUENCE [LARGE SCALE GENOMIC DNA]</scope>
    <source>
        <strain evidence="1 2">KCTC 23307</strain>
    </source>
</reference>
<comment type="caution">
    <text evidence="1">The sequence shown here is derived from an EMBL/GenBank/DDBJ whole genome shotgun (WGS) entry which is preliminary data.</text>
</comment>
<evidence type="ECO:0000313" key="1">
    <source>
        <dbReference type="EMBL" id="MEA5141374.1"/>
    </source>
</evidence>
<dbReference type="RefSeq" id="WP_323298531.1">
    <property type="nucleotide sequence ID" value="NZ_JAYFUM010000027.1"/>
</dbReference>
<dbReference type="EMBL" id="JAYFUM010000027">
    <property type="protein sequence ID" value="MEA5141374.1"/>
    <property type="molecule type" value="Genomic_DNA"/>
</dbReference>
<gene>
    <name evidence="1" type="ORF">VB248_19625</name>
</gene>
<name>A0ABU5QES5_9BACT</name>
<proteinExistence type="predicted"/>